<proteinExistence type="predicted"/>
<gene>
    <name evidence="1" type="ORF">JYU06_03640</name>
</gene>
<name>A0ABS3AV22_9BACT</name>
<protein>
    <recommendedName>
        <fullName evidence="3">Transposase</fullName>
    </recommendedName>
</protein>
<sequence>MVTLELIVVCPLFYHRTAWFSLQGCELEKGRKNDLASLKSWIVQDGGAA</sequence>
<keyword evidence="2" id="KW-1185">Reference proteome</keyword>
<organism evidence="1 2">
    <name type="scientific">Desulfotalea psychrophila</name>
    <dbReference type="NCBI Taxonomy" id="84980"/>
    <lineage>
        <taxon>Bacteria</taxon>
        <taxon>Pseudomonadati</taxon>
        <taxon>Thermodesulfobacteriota</taxon>
        <taxon>Desulfobulbia</taxon>
        <taxon>Desulfobulbales</taxon>
        <taxon>Desulfocapsaceae</taxon>
        <taxon>Desulfotalea</taxon>
    </lineage>
</organism>
<accession>A0ABS3AV22</accession>
<evidence type="ECO:0008006" key="3">
    <source>
        <dbReference type="Google" id="ProtNLM"/>
    </source>
</evidence>
<dbReference type="EMBL" id="JAFITO010000028">
    <property type="protein sequence ID" value="MBN4068599.1"/>
    <property type="molecule type" value="Genomic_DNA"/>
</dbReference>
<comment type="caution">
    <text evidence="1">The sequence shown here is derived from an EMBL/GenBank/DDBJ whole genome shotgun (WGS) entry which is preliminary data.</text>
</comment>
<evidence type="ECO:0000313" key="1">
    <source>
        <dbReference type="EMBL" id="MBN4068599.1"/>
    </source>
</evidence>
<reference evidence="1 2" key="1">
    <citation type="submission" date="2021-02" db="EMBL/GenBank/DDBJ databases">
        <title>Activity-based single-cell genomes from oceanic crustal fluid captures similar information to metagenomic and metatranscriptomic surveys with orders of magnitude less sampling.</title>
        <authorList>
            <person name="D'Angelo T.S."/>
            <person name="Orcutt B.N."/>
        </authorList>
    </citation>
    <scope>NUCLEOTIDE SEQUENCE [LARGE SCALE GENOMIC DNA]</scope>
    <source>
        <strain evidence="1">AH-315-G02</strain>
    </source>
</reference>
<dbReference type="Proteomes" id="UP000717534">
    <property type="component" value="Unassembled WGS sequence"/>
</dbReference>
<evidence type="ECO:0000313" key="2">
    <source>
        <dbReference type="Proteomes" id="UP000717534"/>
    </source>
</evidence>